<name>A0A9J7MXX2_BRAFL</name>
<dbReference type="InterPro" id="IPR000668">
    <property type="entry name" value="Peptidase_C1A_C"/>
</dbReference>
<organism evidence="3 4">
    <name type="scientific">Branchiostoma floridae</name>
    <name type="common">Florida lancelet</name>
    <name type="synonym">Amphioxus</name>
    <dbReference type="NCBI Taxonomy" id="7739"/>
    <lineage>
        <taxon>Eukaryota</taxon>
        <taxon>Metazoa</taxon>
        <taxon>Chordata</taxon>
        <taxon>Cephalochordata</taxon>
        <taxon>Leptocardii</taxon>
        <taxon>Amphioxiformes</taxon>
        <taxon>Branchiostomatidae</taxon>
        <taxon>Branchiostoma</taxon>
    </lineage>
</organism>
<gene>
    <name evidence="4" type="primary">LOC118422182</name>
</gene>
<evidence type="ECO:0000259" key="2">
    <source>
        <dbReference type="SMART" id="SM00848"/>
    </source>
</evidence>
<keyword evidence="3" id="KW-1185">Reference proteome</keyword>
<dbReference type="RefSeq" id="XP_035685592.1">
    <property type="nucleotide sequence ID" value="XM_035829699.1"/>
</dbReference>
<reference evidence="3" key="1">
    <citation type="journal article" date="2020" name="Nat. Ecol. Evol.">
        <title>Deeply conserved synteny resolves early events in vertebrate evolution.</title>
        <authorList>
            <person name="Simakov O."/>
            <person name="Marletaz F."/>
            <person name="Yue J.X."/>
            <person name="O'Connell B."/>
            <person name="Jenkins J."/>
            <person name="Brandt A."/>
            <person name="Calef R."/>
            <person name="Tung C.H."/>
            <person name="Huang T.K."/>
            <person name="Schmutz J."/>
            <person name="Satoh N."/>
            <person name="Yu J.K."/>
            <person name="Putnam N.H."/>
            <person name="Green R.E."/>
            <person name="Rokhsar D.S."/>
        </authorList>
    </citation>
    <scope>NUCLEOTIDE SEQUENCE [LARGE SCALE GENOMIC DNA]</scope>
    <source>
        <strain evidence="3">S238N-H82</strain>
    </source>
</reference>
<dbReference type="KEGG" id="bfo:118422182"/>
<dbReference type="InterPro" id="IPR038765">
    <property type="entry name" value="Papain-like_cys_pep_sf"/>
</dbReference>
<dbReference type="InterPro" id="IPR013201">
    <property type="entry name" value="Prot_inhib_I29"/>
</dbReference>
<reference evidence="4" key="2">
    <citation type="submission" date="2025-08" db="UniProtKB">
        <authorList>
            <consortium name="RefSeq"/>
        </authorList>
    </citation>
    <scope>IDENTIFICATION</scope>
    <source>
        <strain evidence="4">S238N-H82</strain>
        <tissue evidence="4">Testes</tissue>
    </source>
</reference>
<proteinExistence type="predicted"/>
<evidence type="ECO:0000313" key="4">
    <source>
        <dbReference type="RefSeq" id="XP_035685592.1"/>
    </source>
</evidence>
<dbReference type="OrthoDB" id="5855924at2759"/>
<dbReference type="Proteomes" id="UP000001554">
    <property type="component" value="Chromosome 9"/>
</dbReference>
<dbReference type="Gene3D" id="1.10.287.2250">
    <property type="match status" value="1"/>
</dbReference>
<dbReference type="Gene3D" id="3.90.70.10">
    <property type="entry name" value="Cysteine proteinases"/>
    <property type="match status" value="1"/>
</dbReference>
<accession>A0A9J7MXX2</accession>
<feature type="chain" id="PRO_5039945455" evidence="1">
    <location>
        <begin position="19"/>
        <end position="157"/>
    </location>
</feature>
<dbReference type="SMART" id="SM00848">
    <property type="entry name" value="Inhibitor_I29"/>
    <property type="match status" value="1"/>
</dbReference>
<sequence>MNYAVVIGLLVVMTTVQAARNSTEWLKYEEEWTRYKIQFGKVYTTREEEARNGKIFRENLDYIFKHNQEADRGLHSYRLGVTPFADMTPEEFVQSRSDVARIFNSQNSSLDNLKTHVPSRSSSKLEFKDWRDDNVITDEVRSQGDCNSCYAIAAVSS</sequence>
<dbReference type="Pfam" id="PF00112">
    <property type="entry name" value="Peptidase_C1"/>
    <property type="match status" value="1"/>
</dbReference>
<evidence type="ECO:0000313" key="3">
    <source>
        <dbReference type="Proteomes" id="UP000001554"/>
    </source>
</evidence>
<feature type="signal peptide" evidence="1">
    <location>
        <begin position="1"/>
        <end position="18"/>
    </location>
</feature>
<dbReference type="AlphaFoldDB" id="A0A9J7MXX2"/>
<dbReference type="GO" id="GO:0008234">
    <property type="term" value="F:cysteine-type peptidase activity"/>
    <property type="evidence" value="ECO:0007669"/>
    <property type="project" value="InterPro"/>
</dbReference>
<evidence type="ECO:0000256" key="1">
    <source>
        <dbReference type="SAM" id="SignalP"/>
    </source>
</evidence>
<keyword evidence="1" id="KW-0732">Signal</keyword>
<protein>
    <submittedName>
        <fullName evidence="4">Oryzain alpha chain-like</fullName>
    </submittedName>
</protein>
<dbReference type="SUPFAM" id="SSF54001">
    <property type="entry name" value="Cysteine proteinases"/>
    <property type="match status" value="1"/>
</dbReference>
<dbReference type="Pfam" id="PF08246">
    <property type="entry name" value="Inhibitor_I29"/>
    <property type="match status" value="1"/>
</dbReference>
<dbReference type="GO" id="GO:0006508">
    <property type="term" value="P:proteolysis"/>
    <property type="evidence" value="ECO:0007669"/>
    <property type="project" value="InterPro"/>
</dbReference>
<dbReference type="GeneID" id="118422182"/>
<feature type="domain" description="Cathepsin propeptide inhibitor" evidence="2">
    <location>
        <begin position="32"/>
        <end position="92"/>
    </location>
</feature>